<feature type="transmembrane region" description="Helical" evidence="7">
    <location>
        <begin position="39"/>
        <end position="60"/>
    </location>
</feature>
<evidence type="ECO:0000313" key="8">
    <source>
        <dbReference type="EMBL" id="GAA3220522.1"/>
    </source>
</evidence>
<evidence type="ECO:0000256" key="6">
    <source>
        <dbReference type="SAM" id="MobiDB-lite"/>
    </source>
</evidence>
<dbReference type="Pfam" id="PF13520">
    <property type="entry name" value="AA_permease_2"/>
    <property type="match status" value="1"/>
</dbReference>
<feature type="transmembrane region" description="Helical" evidence="7">
    <location>
        <begin position="88"/>
        <end position="111"/>
    </location>
</feature>
<protein>
    <submittedName>
        <fullName evidence="8">APC family permease</fullName>
    </submittedName>
</protein>
<evidence type="ECO:0000256" key="5">
    <source>
        <dbReference type="ARBA" id="ARBA00023136"/>
    </source>
</evidence>
<feature type="transmembrane region" description="Helical" evidence="7">
    <location>
        <begin position="123"/>
        <end position="141"/>
    </location>
</feature>
<dbReference type="PANTHER" id="PTHR42770:SF11">
    <property type="entry name" value="INNER MEMBRANE TRANSPORT PROTEIN YBAT"/>
    <property type="match status" value="1"/>
</dbReference>
<dbReference type="Gene3D" id="1.20.1740.10">
    <property type="entry name" value="Amino acid/polyamine transporter I"/>
    <property type="match status" value="1"/>
</dbReference>
<evidence type="ECO:0000256" key="2">
    <source>
        <dbReference type="ARBA" id="ARBA00022475"/>
    </source>
</evidence>
<dbReference type="PIRSF" id="PIRSF006060">
    <property type="entry name" value="AA_transporter"/>
    <property type="match status" value="1"/>
</dbReference>
<feature type="transmembrane region" description="Helical" evidence="7">
    <location>
        <begin position="12"/>
        <end position="33"/>
    </location>
</feature>
<feature type="transmembrane region" description="Helical" evidence="7">
    <location>
        <begin position="341"/>
        <end position="361"/>
    </location>
</feature>
<name>A0ABP6QGH9_9ACTN</name>
<keyword evidence="9" id="KW-1185">Reference proteome</keyword>
<feature type="transmembrane region" description="Helical" evidence="7">
    <location>
        <begin position="271"/>
        <end position="294"/>
    </location>
</feature>
<feature type="transmembrane region" description="Helical" evidence="7">
    <location>
        <begin position="399"/>
        <end position="417"/>
    </location>
</feature>
<dbReference type="InterPro" id="IPR002293">
    <property type="entry name" value="AA/rel_permease1"/>
</dbReference>
<comment type="caution">
    <text evidence="8">The sequence shown here is derived from an EMBL/GenBank/DDBJ whole genome shotgun (WGS) entry which is preliminary data.</text>
</comment>
<feature type="region of interest" description="Disordered" evidence="6">
    <location>
        <begin position="428"/>
        <end position="451"/>
    </location>
</feature>
<organism evidence="8 9">
    <name type="scientific">Actinocorallia longicatena</name>
    <dbReference type="NCBI Taxonomy" id="111803"/>
    <lineage>
        <taxon>Bacteria</taxon>
        <taxon>Bacillati</taxon>
        <taxon>Actinomycetota</taxon>
        <taxon>Actinomycetes</taxon>
        <taxon>Streptosporangiales</taxon>
        <taxon>Thermomonosporaceae</taxon>
        <taxon>Actinocorallia</taxon>
    </lineage>
</organism>
<gene>
    <name evidence="8" type="ORF">GCM10010468_45140</name>
</gene>
<evidence type="ECO:0000256" key="7">
    <source>
        <dbReference type="SAM" id="Phobius"/>
    </source>
</evidence>
<keyword evidence="3 7" id="KW-0812">Transmembrane</keyword>
<dbReference type="RefSeq" id="WP_344831562.1">
    <property type="nucleotide sequence ID" value="NZ_BAAAUV010000011.1"/>
</dbReference>
<feature type="transmembrane region" description="Helical" evidence="7">
    <location>
        <begin position="314"/>
        <end position="335"/>
    </location>
</feature>
<evidence type="ECO:0000313" key="9">
    <source>
        <dbReference type="Proteomes" id="UP001501237"/>
    </source>
</evidence>
<sequence length="451" mass="46250">MESAPKTMNVRQAAFIGVGAMVGAGIFALLGAAGEVAGAAVWISFLIAGAIAVLQGYSFAKLGARYPSAGGLLEYVAKGMGNGHVTGITAWLIYVANGIVTAMVAVSFGSYASSAVADESTGWATFFAALIIVVMTLVNIVGSRLVVKAQTLIVFVVMAILTVFAVVTIASGDFSLLSPSGYPSVRDIVSSVALTFFAFLGFGIITFTAKDLENPSKQLPRAMFLALGIATVIYVAIAIGVFSTLTVEKVISSGGTALAVAAEPTLGKAGYWLMTVTALFSTAGATNAGLYPAVGLSERLAETGQFPQVMARRLGGRASVGLLVQAVVCLVLALFFNLDAIASIGSAVALLIFTFITVAHFRVRHETKANPVILGLAVGSAGLVLLTFIFTTLIHEPAAITAIIVILVLSVAVDYGWKARHVKSGGAFPTLPDDPPPAVDGAPAATGNDKG</sequence>
<evidence type="ECO:0000256" key="4">
    <source>
        <dbReference type="ARBA" id="ARBA00022989"/>
    </source>
</evidence>
<dbReference type="InterPro" id="IPR050367">
    <property type="entry name" value="APC_superfamily"/>
</dbReference>
<keyword evidence="5 7" id="KW-0472">Membrane</keyword>
<dbReference type="EMBL" id="BAAAUV010000011">
    <property type="protein sequence ID" value="GAA3220522.1"/>
    <property type="molecule type" value="Genomic_DNA"/>
</dbReference>
<accession>A0ABP6QGH9</accession>
<proteinExistence type="predicted"/>
<dbReference type="PANTHER" id="PTHR42770">
    <property type="entry name" value="AMINO ACID TRANSPORTER-RELATED"/>
    <property type="match status" value="1"/>
</dbReference>
<evidence type="ECO:0000256" key="1">
    <source>
        <dbReference type="ARBA" id="ARBA00004651"/>
    </source>
</evidence>
<keyword evidence="4 7" id="KW-1133">Transmembrane helix</keyword>
<evidence type="ECO:0000256" key="3">
    <source>
        <dbReference type="ARBA" id="ARBA00022692"/>
    </source>
</evidence>
<comment type="subcellular location">
    <subcellularLocation>
        <location evidence="1">Cell membrane</location>
        <topology evidence="1">Multi-pass membrane protein</topology>
    </subcellularLocation>
</comment>
<dbReference type="Proteomes" id="UP001501237">
    <property type="component" value="Unassembled WGS sequence"/>
</dbReference>
<feature type="transmembrane region" description="Helical" evidence="7">
    <location>
        <begin position="221"/>
        <end position="242"/>
    </location>
</feature>
<keyword evidence="2" id="KW-1003">Cell membrane</keyword>
<feature type="transmembrane region" description="Helical" evidence="7">
    <location>
        <begin position="188"/>
        <end position="209"/>
    </location>
</feature>
<feature type="transmembrane region" description="Helical" evidence="7">
    <location>
        <begin position="153"/>
        <end position="176"/>
    </location>
</feature>
<reference evidence="9" key="1">
    <citation type="journal article" date="2019" name="Int. J. Syst. Evol. Microbiol.">
        <title>The Global Catalogue of Microorganisms (GCM) 10K type strain sequencing project: providing services to taxonomists for standard genome sequencing and annotation.</title>
        <authorList>
            <consortium name="The Broad Institute Genomics Platform"/>
            <consortium name="The Broad Institute Genome Sequencing Center for Infectious Disease"/>
            <person name="Wu L."/>
            <person name="Ma J."/>
        </authorList>
    </citation>
    <scope>NUCLEOTIDE SEQUENCE [LARGE SCALE GENOMIC DNA]</scope>
    <source>
        <strain evidence="9">JCM 9377</strain>
    </source>
</reference>
<feature type="transmembrane region" description="Helical" evidence="7">
    <location>
        <begin position="373"/>
        <end position="393"/>
    </location>
</feature>